<proteinExistence type="predicted"/>
<evidence type="ECO:0008006" key="3">
    <source>
        <dbReference type="Google" id="ProtNLM"/>
    </source>
</evidence>
<accession>X6NTM5</accession>
<dbReference type="Proteomes" id="UP000023152">
    <property type="component" value="Unassembled WGS sequence"/>
</dbReference>
<reference evidence="1 2" key="1">
    <citation type="journal article" date="2013" name="Curr. Biol.">
        <title>The Genome of the Foraminiferan Reticulomyxa filosa.</title>
        <authorList>
            <person name="Glockner G."/>
            <person name="Hulsmann N."/>
            <person name="Schleicher M."/>
            <person name="Noegel A.A."/>
            <person name="Eichinger L."/>
            <person name="Gallinger C."/>
            <person name="Pawlowski J."/>
            <person name="Sierra R."/>
            <person name="Euteneuer U."/>
            <person name="Pillet L."/>
            <person name="Moustafa A."/>
            <person name="Platzer M."/>
            <person name="Groth M."/>
            <person name="Szafranski K."/>
            <person name="Schliwa M."/>
        </authorList>
    </citation>
    <scope>NUCLEOTIDE SEQUENCE [LARGE SCALE GENOMIC DNA]</scope>
</reference>
<sequence>MQEGKNKGTAETNLTSIAQQQPCFDKNWILQLNQQKDINDFICLICKQVANNPMEIGCPQHENIDESLIVGENCLKQFLSQNTNFCPIEQYNNYVIYPRQFRQGQNLQMTTQQVHEEGKNPGFVNCDFKGKIKHVDDHLKKSCCLQLVKCWFESFGCSHICSKYMIQDHLTSNIQLHFDLVIKSFEILTQTIQQHQASYQ</sequence>
<dbReference type="InterPro" id="IPR013083">
    <property type="entry name" value="Znf_RING/FYVE/PHD"/>
</dbReference>
<dbReference type="AlphaFoldDB" id="X6NTM5"/>
<dbReference type="EMBL" id="ASPP01005930">
    <property type="protein sequence ID" value="ETO29640.1"/>
    <property type="molecule type" value="Genomic_DNA"/>
</dbReference>
<evidence type="ECO:0000313" key="1">
    <source>
        <dbReference type="EMBL" id="ETO29640.1"/>
    </source>
</evidence>
<protein>
    <recommendedName>
        <fullName evidence="3">TRAF-type domain-containing protein</fullName>
    </recommendedName>
</protein>
<dbReference type="Gene3D" id="3.30.40.10">
    <property type="entry name" value="Zinc/RING finger domain, C3HC4 (zinc finger)"/>
    <property type="match status" value="1"/>
</dbReference>
<evidence type="ECO:0000313" key="2">
    <source>
        <dbReference type="Proteomes" id="UP000023152"/>
    </source>
</evidence>
<organism evidence="1 2">
    <name type="scientific">Reticulomyxa filosa</name>
    <dbReference type="NCBI Taxonomy" id="46433"/>
    <lineage>
        <taxon>Eukaryota</taxon>
        <taxon>Sar</taxon>
        <taxon>Rhizaria</taxon>
        <taxon>Retaria</taxon>
        <taxon>Foraminifera</taxon>
        <taxon>Monothalamids</taxon>
        <taxon>Reticulomyxidae</taxon>
        <taxon>Reticulomyxa</taxon>
    </lineage>
</organism>
<comment type="caution">
    <text evidence="1">The sequence shown here is derived from an EMBL/GenBank/DDBJ whole genome shotgun (WGS) entry which is preliminary data.</text>
</comment>
<gene>
    <name evidence="1" type="ORF">RFI_07479</name>
</gene>
<name>X6NTM5_RETFI</name>
<keyword evidence="2" id="KW-1185">Reference proteome</keyword>